<dbReference type="InterPro" id="IPR049563">
    <property type="entry name" value="TXTP-like"/>
</dbReference>
<dbReference type="EMBL" id="CP014501">
    <property type="protein sequence ID" value="ANB12074.1"/>
    <property type="molecule type" value="Genomic_DNA"/>
</dbReference>
<comment type="subcellular location">
    <subcellularLocation>
        <location evidence="1">Mitochondrion membrane</location>
        <topology evidence="1">Multi-pass membrane protein</topology>
    </subcellularLocation>
</comment>
<dbReference type="GO" id="GO:0031966">
    <property type="term" value="C:mitochondrial membrane"/>
    <property type="evidence" value="ECO:0007669"/>
    <property type="project" value="UniProtKB-SubCell"/>
</dbReference>
<dbReference type="PROSITE" id="PS50920">
    <property type="entry name" value="SOLCAR"/>
    <property type="match status" value="2"/>
</dbReference>
<evidence type="ECO:0000256" key="6">
    <source>
        <dbReference type="ARBA" id="ARBA00022989"/>
    </source>
</evidence>
<evidence type="ECO:0000256" key="7">
    <source>
        <dbReference type="ARBA" id="ARBA00023128"/>
    </source>
</evidence>
<dbReference type="RefSeq" id="XP_018734551.1">
    <property type="nucleotide sequence ID" value="XM_018880085.1"/>
</dbReference>
<name>A0A167CT46_9ASCO</name>
<organism evidence="12 13">
    <name type="scientific">Sugiyamaella lignohabitans</name>
    <dbReference type="NCBI Taxonomy" id="796027"/>
    <lineage>
        <taxon>Eukaryota</taxon>
        <taxon>Fungi</taxon>
        <taxon>Dikarya</taxon>
        <taxon>Ascomycota</taxon>
        <taxon>Saccharomycotina</taxon>
        <taxon>Dipodascomycetes</taxon>
        <taxon>Dipodascales</taxon>
        <taxon>Trichomonascaceae</taxon>
        <taxon>Sugiyamaella</taxon>
    </lineage>
</organism>
<evidence type="ECO:0000256" key="5">
    <source>
        <dbReference type="ARBA" id="ARBA00022737"/>
    </source>
</evidence>
<keyword evidence="6" id="KW-1133">Transmembrane helix</keyword>
<evidence type="ECO:0000256" key="1">
    <source>
        <dbReference type="ARBA" id="ARBA00004225"/>
    </source>
</evidence>
<feature type="compositionally biased region" description="Low complexity" evidence="11">
    <location>
        <begin position="1"/>
        <end position="24"/>
    </location>
</feature>
<dbReference type="SUPFAM" id="SSF103506">
    <property type="entry name" value="Mitochondrial carrier"/>
    <property type="match status" value="1"/>
</dbReference>
<reference evidence="12 13" key="1">
    <citation type="submission" date="2016-02" db="EMBL/GenBank/DDBJ databases">
        <title>Complete genome sequence and transcriptome regulation of the pentose utilising yeast Sugiyamaella lignohabitans.</title>
        <authorList>
            <person name="Bellasio M."/>
            <person name="Peymann A."/>
            <person name="Valli M."/>
            <person name="Sipitzky M."/>
            <person name="Graf A."/>
            <person name="Sauer M."/>
            <person name="Marx H."/>
            <person name="Mattanovich D."/>
        </authorList>
    </citation>
    <scope>NUCLEOTIDE SEQUENCE [LARGE SCALE GENOMIC DNA]</scope>
    <source>
        <strain evidence="12 13">CBS 10342</strain>
    </source>
</reference>
<feature type="repeat" description="Solcar" evidence="9">
    <location>
        <begin position="65"/>
        <end position="142"/>
    </location>
</feature>
<dbReference type="Gene3D" id="1.50.40.10">
    <property type="entry name" value="Mitochondrial carrier domain"/>
    <property type="match status" value="1"/>
</dbReference>
<dbReference type="PANTHER" id="PTHR45788:SF5">
    <property type="entry name" value="AFR253WP"/>
    <property type="match status" value="1"/>
</dbReference>
<dbReference type="InterPro" id="IPR023395">
    <property type="entry name" value="MCP_dom_sf"/>
</dbReference>
<proteinExistence type="inferred from homology"/>
<gene>
    <name evidence="12" type="ORF">AWJ20_309</name>
</gene>
<keyword evidence="3 10" id="KW-0813">Transport</keyword>
<dbReference type="GeneID" id="30035073"/>
<evidence type="ECO:0000313" key="13">
    <source>
        <dbReference type="Proteomes" id="UP000189580"/>
    </source>
</evidence>
<feature type="compositionally biased region" description="Gly residues" evidence="11">
    <location>
        <begin position="44"/>
        <end position="60"/>
    </location>
</feature>
<dbReference type="OrthoDB" id="44467at2759"/>
<keyword evidence="4 9" id="KW-0812">Transmembrane</keyword>
<keyword evidence="7" id="KW-0496">Mitochondrion</keyword>
<evidence type="ECO:0000256" key="10">
    <source>
        <dbReference type="RuleBase" id="RU000488"/>
    </source>
</evidence>
<keyword evidence="13" id="KW-1185">Reference proteome</keyword>
<dbReference type="AlphaFoldDB" id="A0A167CT46"/>
<accession>A0A167CT46</accession>
<dbReference type="Pfam" id="PF00153">
    <property type="entry name" value="Mito_carr"/>
    <property type="match status" value="2"/>
</dbReference>
<dbReference type="InterPro" id="IPR018108">
    <property type="entry name" value="MCP_transmembrane"/>
</dbReference>
<dbReference type="GO" id="GO:0006843">
    <property type="term" value="P:mitochondrial citrate transmembrane transport"/>
    <property type="evidence" value="ECO:0007669"/>
    <property type="project" value="TreeGrafter"/>
</dbReference>
<sequence>MIERSALPSSAATSVSSSSASSLLPKHLAHHKPGQIPEVTTSGSGAGAGAGAASGSGSGATGEAKKRVIRPKASPSAAVNPRPYANMLYEVNPAVHGFFGNIKDMYVVRGPRAFVQGFMPTIFRQVMNSTVRFTTFNFLKQFFHPHDNEPMPGLMAFGIGCVAGAVEVLATQPIDVVKTRMQTVNGIKLYGSSLMCSYKIFVHEGPKHLWAGMLPRFVKVTFSGGIVFGVYEFANSLVMRAMQENPFSWE</sequence>
<dbReference type="KEGG" id="slb:AWJ20_309"/>
<comment type="similarity">
    <text evidence="2 10">Belongs to the mitochondrial carrier (TC 2.A.29) family.</text>
</comment>
<dbReference type="GO" id="GO:0071913">
    <property type="term" value="F:citrate secondary active transmembrane transporter activity"/>
    <property type="evidence" value="ECO:0007669"/>
    <property type="project" value="TreeGrafter"/>
</dbReference>
<evidence type="ECO:0000256" key="9">
    <source>
        <dbReference type="PROSITE-ProRule" id="PRU00282"/>
    </source>
</evidence>
<evidence type="ECO:0000256" key="3">
    <source>
        <dbReference type="ARBA" id="ARBA00022448"/>
    </source>
</evidence>
<protein>
    <submittedName>
        <fullName evidence="12">Uncharacterized protein</fullName>
    </submittedName>
</protein>
<feature type="repeat" description="Solcar" evidence="9">
    <location>
        <begin position="151"/>
        <end position="237"/>
    </location>
</feature>
<keyword evidence="5" id="KW-0677">Repeat</keyword>
<dbReference type="PANTHER" id="PTHR45788">
    <property type="entry name" value="SUCCINATE/FUMARATE MITOCHONDRIAL TRANSPORTER-RELATED"/>
    <property type="match status" value="1"/>
</dbReference>
<feature type="region of interest" description="Disordered" evidence="11">
    <location>
        <begin position="1"/>
        <end position="77"/>
    </location>
</feature>
<evidence type="ECO:0000256" key="4">
    <source>
        <dbReference type="ARBA" id="ARBA00022692"/>
    </source>
</evidence>
<dbReference type="Proteomes" id="UP000189580">
    <property type="component" value="Chromosome a"/>
</dbReference>
<evidence type="ECO:0000256" key="11">
    <source>
        <dbReference type="SAM" id="MobiDB-lite"/>
    </source>
</evidence>
<evidence type="ECO:0000256" key="2">
    <source>
        <dbReference type="ARBA" id="ARBA00006375"/>
    </source>
</evidence>
<evidence type="ECO:0000256" key="8">
    <source>
        <dbReference type="ARBA" id="ARBA00023136"/>
    </source>
</evidence>
<evidence type="ECO:0000313" key="12">
    <source>
        <dbReference type="EMBL" id="ANB12074.1"/>
    </source>
</evidence>
<keyword evidence="8 9" id="KW-0472">Membrane</keyword>